<feature type="compositionally biased region" description="Polar residues" evidence="4">
    <location>
        <begin position="86"/>
        <end position="95"/>
    </location>
</feature>
<keyword evidence="6" id="KW-1185">Reference proteome</keyword>
<feature type="compositionally biased region" description="Acidic residues" evidence="4">
    <location>
        <begin position="1"/>
        <end position="10"/>
    </location>
</feature>
<dbReference type="PROSITE" id="PS50082">
    <property type="entry name" value="WD_REPEATS_2"/>
    <property type="match status" value="1"/>
</dbReference>
<feature type="region of interest" description="Disordered" evidence="4">
    <location>
        <begin position="1"/>
        <end position="55"/>
    </location>
</feature>
<dbReference type="PANTHER" id="PTHR14221">
    <property type="entry name" value="WD REPEAT DOMAIN 44"/>
    <property type="match status" value="1"/>
</dbReference>
<dbReference type="AlphaFoldDB" id="A0A8H7BMM9"/>
<dbReference type="EMBL" id="JABAYA010000174">
    <property type="protein sequence ID" value="KAF7722837.1"/>
    <property type="molecule type" value="Genomic_DNA"/>
</dbReference>
<evidence type="ECO:0000256" key="3">
    <source>
        <dbReference type="PROSITE-ProRule" id="PRU00221"/>
    </source>
</evidence>
<evidence type="ECO:0000313" key="6">
    <source>
        <dbReference type="Proteomes" id="UP000605846"/>
    </source>
</evidence>
<dbReference type="PANTHER" id="PTHR14221:SF0">
    <property type="entry name" value="WD REPEAT-CONTAINING PROTEIN 44"/>
    <property type="match status" value="1"/>
</dbReference>
<comment type="caution">
    <text evidence="5">The sequence shown here is derived from an EMBL/GenBank/DDBJ whole genome shotgun (WGS) entry which is preliminary data.</text>
</comment>
<protein>
    <submittedName>
        <fullName evidence="5">Uncharacterized protein</fullName>
    </submittedName>
</protein>
<feature type="region of interest" description="Disordered" evidence="4">
    <location>
        <begin position="79"/>
        <end position="99"/>
    </location>
</feature>
<dbReference type="Gene3D" id="2.130.10.10">
    <property type="entry name" value="YVTN repeat-like/Quinoprotein amine dehydrogenase"/>
    <property type="match status" value="2"/>
</dbReference>
<dbReference type="Pfam" id="PF00400">
    <property type="entry name" value="WD40"/>
    <property type="match status" value="2"/>
</dbReference>
<keyword evidence="1 3" id="KW-0853">WD repeat</keyword>
<dbReference type="SMART" id="SM00320">
    <property type="entry name" value="WD40"/>
    <property type="match status" value="3"/>
</dbReference>
<evidence type="ECO:0000256" key="1">
    <source>
        <dbReference type="ARBA" id="ARBA00022574"/>
    </source>
</evidence>
<dbReference type="OrthoDB" id="1932312at2759"/>
<feature type="region of interest" description="Disordered" evidence="4">
    <location>
        <begin position="465"/>
        <end position="507"/>
    </location>
</feature>
<feature type="compositionally biased region" description="Polar residues" evidence="4">
    <location>
        <begin position="473"/>
        <end position="489"/>
    </location>
</feature>
<dbReference type="InterPro" id="IPR036322">
    <property type="entry name" value="WD40_repeat_dom_sf"/>
</dbReference>
<dbReference type="SUPFAM" id="SSF50978">
    <property type="entry name" value="WD40 repeat-like"/>
    <property type="match status" value="1"/>
</dbReference>
<organism evidence="5 6">
    <name type="scientific">Apophysomyces ossiformis</name>
    <dbReference type="NCBI Taxonomy" id="679940"/>
    <lineage>
        <taxon>Eukaryota</taxon>
        <taxon>Fungi</taxon>
        <taxon>Fungi incertae sedis</taxon>
        <taxon>Mucoromycota</taxon>
        <taxon>Mucoromycotina</taxon>
        <taxon>Mucoromycetes</taxon>
        <taxon>Mucorales</taxon>
        <taxon>Mucorineae</taxon>
        <taxon>Mucoraceae</taxon>
        <taxon>Apophysomyces</taxon>
    </lineage>
</organism>
<proteinExistence type="predicted"/>
<feature type="repeat" description="WD" evidence="3">
    <location>
        <begin position="291"/>
        <end position="310"/>
    </location>
</feature>
<reference evidence="5" key="1">
    <citation type="submission" date="2020-01" db="EMBL/GenBank/DDBJ databases">
        <title>Genome Sequencing of Three Apophysomyces-Like Fungal Strains Confirms a Novel Fungal Genus in the Mucoromycota with divergent Burkholderia-like Endosymbiotic Bacteria.</title>
        <authorList>
            <person name="Stajich J.E."/>
            <person name="Macias A.M."/>
            <person name="Carter-House D."/>
            <person name="Lovett B."/>
            <person name="Kasson L.R."/>
            <person name="Berry K."/>
            <person name="Grigoriev I."/>
            <person name="Chang Y."/>
            <person name="Spatafora J."/>
            <person name="Kasson M.T."/>
        </authorList>
    </citation>
    <scope>NUCLEOTIDE SEQUENCE</scope>
    <source>
        <strain evidence="5">NRRL A-21654</strain>
    </source>
</reference>
<dbReference type="InterPro" id="IPR015943">
    <property type="entry name" value="WD40/YVTN_repeat-like_dom_sf"/>
</dbReference>
<dbReference type="InterPro" id="IPR040324">
    <property type="entry name" value="WDR44/Dgr2"/>
</dbReference>
<evidence type="ECO:0000256" key="2">
    <source>
        <dbReference type="ARBA" id="ARBA00022737"/>
    </source>
</evidence>
<sequence>MSSISSDDEFYDAKDAMSPKPYTPSQHKDHLPGDSPLVDPSTSDGQNKRMSIDPLSAHIIRRTSKLYGSNGTISVPAVLVDDDEPSSSPSCNQKNINRDKDAFKSEPQEHDKSDNMLQADPALKYGVLHKAQDLKEMHFQMKSKSKGNKDFSRLVLAQTLATAAGSYASAIGDQSGNGTSGAIWIIEFSKDGKYMAIGGQNCLVQVWKVLNPNEATENTIKVFEDLPVHEYRGHTADILDLSWSKDTTNQYERQKLNVQIQRKRKPFDADTSNIQVLVCIVVRIMKLKSQFSDDGKYIVCGSEDHNVYLWGTEQVSFSPFHYLQDESIKAAAAVGHFSEQFKREEPQSSGWLKRSERKMKDKWRNCSEYFEAHQDMVTSTAFAPTNTRQLLYKTGHDIIYNYTPISQHMSVEDDDHQVVEENSATEASGQAKDEYKFSEGQIIVSADFQGCVKVWRMDSGVYPNQQAKRHSIDSASLNTKSVSSGAENTSRIRRRPFGNLFSSRSSK</sequence>
<name>A0A8H7BMM9_9FUNG</name>
<accession>A0A8H7BMM9</accession>
<gene>
    <name evidence="5" type="ORF">EC973_002639</name>
</gene>
<evidence type="ECO:0000256" key="4">
    <source>
        <dbReference type="SAM" id="MobiDB-lite"/>
    </source>
</evidence>
<dbReference type="Proteomes" id="UP000605846">
    <property type="component" value="Unassembled WGS sequence"/>
</dbReference>
<evidence type="ECO:0000313" key="5">
    <source>
        <dbReference type="EMBL" id="KAF7722837.1"/>
    </source>
</evidence>
<keyword evidence="2" id="KW-0677">Repeat</keyword>
<dbReference type="InterPro" id="IPR001680">
    <property type="entry name" value="WD40_rpt"/>
</dbReference>